<dbReference type="Proteomes" id="UP001163846">
    <property type="component" value="Unassembled WGS sequence"/>
</dbReference>
<dbReference type="AlphaFoldDB" id="A0AA38P9W8"/>
<dbReference type="InterPro" id="IPR027417">
    <property type="entry name" value="P-loop_NTPase"/>
</dbReference>
<feature type="region of interest" description="Disordered" evidence="3">
    <location>
        <begin position="1"/>
        <end position="24"/>
    </location>
</feature>
<dbReference type="SUPFAM" id="SSF52540">
    <property type="entry name" value="P-loop containing nucleoside triphosphate hydrolases"/>
    <property type="match status" value="1"/>
</dbReference>
<dbReference type="Gene3D" id="3.40.50.300">
    <property type="entry name" value="P-loop containing nucleotide triphosphate hydrolases"/>
    <property type="match status" value="1"/>
</dbReference>
<dbReference type="InterPro" id="IPR006703">
    <property type="entry name" value="G_AIG1"/>
</dbReference>
<keyword evidence="6" id="KW-1185">Reference proteome</keyword>
<protein>
    <recommendedName>
        <fullName evidence="4">AIG1-type G domain-containing protein</fullName>
    </recommendedName>
</protein>
<proteinExistence type="predicted"/>
<dbReference type="PANTHER" id="PTHR32046">
    <property type="entry name" value="G DOMAIN-CONTAINING PROTEIN"/>
    <property type="match status" value="1"/>
</dbReference>
<dbReference type="PROSITE" id="PS00675">
    <property type="entry name" value="SIGMA54_INTERACT_1"/>
    <property type="match status" value="1"/>
</dbReference>
<feature type="compositionally biased region" description="Low complexity" evidence="3">
    <location>
        <begin position="1"/>
        <end position="14"/>
    </location>
</feature>
<keyword evidence="1" id="KW-0547">Nucleotide-binding</keyword>
<sequence length="403" mass="44709">MSLDSSSSPSAQISPVAGPEVRADGDDLRQTSLINLSWTKQSINLILVGETGVGKTAMVNLLANVCAGISLEKFDDKVDLSNELGGKEAAGSQTIAPKFYSIICANGQRVNILDTPGFADERGIEFDRVHKQALVQAMKEQIDSIDAIVVLLHGDSARLDTRTEYALATIFSVLDTSLPDNIVFIFTNVSSPPGFNFPISSLPNWLQSTPRWSIDNPCIRWFAYRKALSQPSGTVDEDSLEDMNDVAHRGYHAGLKMLSQFFQHLDKCQPKPIQGILQLYELSMYIETHVSNIIARSELLAIKRATNVGKEIEKLEQEIDASLTEVVDACERYNKLSLAGSFVRLLYCTIHMLQYRDASTRKLQELAHGVTDSEVLDRLARSIGRIQKEVKVLEEVDHRNEKA</sequence>
<gene>
    <name evidence="5" type="ORF">F5878DRAFT_618852</name>
</gene>
<evidence type="ECO:0000256" key="2">
    <source>
        <dbReference type="SAM" id="Coils"/>
    </source>
</evidence>
<dbReference type="Pfam" id="PF04548">
    <property type="entry name" value="AIG1"/>
    <property type="match status" value="1"/>
</dbReference>
<feature type="domain" description="AIG1-type G" evidence="4">
    <location>
        <begin position="44"/>
        <end position="189"/>
    </location>
</feature>
<accession>A0AA38P9W8</accession>
<evidence type="ECO:0000313" key="6">
    <source>
        <dbReference type="Proteomes" id="UP001163846"/>
    </source>
</evidence>
<evidence type="ECO:0000256" key="1">
    <source>
        <dbReference type="ARBA" id="ARBA00022741"/>
    </source>
</evidence>
<dbReference type="EMBL" id="MU806167">
    <property type="protein sequence ID" value="KAJ3838731.1"/>
    <property type="molecule type" value="Genomic_DNA"/>
</dbReference>
<organism evidence="5 6">
    <name type="scientific">Lentinula raphanica</name>
    <dbReference type="NCBI Taxonomy" id="153919"/>
    <lineage>
        <taxon>Eukaryota</taxon>
        <taxon>Fungi</taxon>
        <taxon>Dikarya</taxon>
        <taxon>Basidiomycota</taxon>
        <taxon>Agaricomycotina</taxon>
        <taxon>Agaricomycetes</taxon>
        <taxon>Agaricomycetidae</taxon>
        <taxon>Agaricales</taxon>
        <taxon>Marasmiineae</taxon>
        <taxon>Omphalotaceae</taxon>
        <taxon>Lentinula</taxon>
    </lineage>
</organism>
<reference evidence="5" key="1">
    <citation type="submission" date="2022-08" db="EMBL/GenBank/DDBJ databases">
        <authorList>
            <consortium name="DOE Joint Genome Institute"/>
            <person name="Min B."/>
            <person name="Riley R."/>
            <person name="Sierra-Patev S."/>
            <person name="Naranjo-Ortiz M."/>
            <person name="Looney B."/>
            <person name="Konkel Z."/>
            <person name="Slot J.C."/>
            <person name="Sakamoto Y."/>
            <person name="Steenwyk J.L."/>
            <person name="Rokas A."/>
            <person name="Carro J."/>
            <person name="Camarero S."/>
            <person name="Ferreira P."/>
            <person name="Molpeceres G."/>
            <person name="Ruiz-Duenas F.J."/>
            <person name="Serrano A."/>
            <person name="Henrissat B."/>
            <person name="Drula E."/>
            <person name="Hughes K.W."/>
            <person name="Mata J.L."/>
            <person name="Ishikawa N.K."/>
            <person name="Vargas-Isla R."/>
            <person name="Ushijima S."/>
            <person name="Smith C.A."/>
            <person name="Ahrendt S."/>
            <person name="Andreopoulos W."/>
            <person name="He G."/>
            <person name="Labutti K."/>
            <person name="Lipzen A."/>
            <person name="Ng V."/>
            <person name="Sandor L."/>
            <person name="Barry K."/>
            <person name="Martinez A.T."/>
            <person name="Xiao Y."/>
            <person name="Gibbons J.G."/>
            <person name="Terashima K."/>
            <person name="Hibbett D.S."/>
            <person name="Grigoriev I.V."/>
        </authorList>
    </citation>
    <scope>NUCLEOTIDE SEQUENCE</scope>
    <source>
        <strain evidence="5">TFB9207</strain>
    </source>
</reference>
<evidence type="ECO:0000259" key="4">
    <source>
        <dbReference type="Pfam" id="PF04548"/>
    </source>
</evidence>
<dbReference type="InterPro" id="IPR025662">
    <property type="entry name" value="Sigma_54_int_dom_ATP-bd_1"/>
</dbReference>
<dbReference type="PANTHER" id="PTHR32046:SF11">
    <property type="entry name" value="IMMUNE-ASSOCIATED NUCLEOTIDE-BINDING PROTEIN 10-LIKE"/>
    <property type="match status" value="1"/>
</dbReference>
<evidence type="ECO:0000313" key="5">
    <source>
        <dbReference type="EMBL" id="KAJ3838731.1"/>
    </source>
</evidence>
<dbReference type="GO" id="GO:0005525">
    <property type="term" value="F:GTP binding"/>
    <property type="evidence" value="ECO:0007669"/>
    <property type="project" value="InterPro"/>
</dbReference>
<comment type="caution">
    <text evidence="5">The sequence shown here is derived from an EMBL/GenBank/DDBJ whole genome shotgun (WGS) entry which is preliminary data.</text>
</comment>
<feature type="coiled-coil region" evidence="2">
    <location>
        <begin position="305"/>
        <end position="332"/>
    </location>
</feature>
<evidence type="ECO:0000256" key="3">
    <source>
        <dbReference type="SAM" id="MobiDB-lite"/>
    </source>
</evidence>
<keyword evidence="2" id="KW-0175">Coiled coil</keyword>
<dbReference type="CDD" id="cd00882">
    <property type="entry name" value="Ras_like_GTPase"/>
    <property type="match status" value="1"/>
</dbReference>
<name>A0AA38P9W8_9AGAR</name>